<dbReference type="AlphaFoldDB" id="A0AA88QPQ2"/>
<dbReference type="EMBL" id="JAVXUO010002663">
    <property type="protein sequence ID" value="KAK2970718.1"/>
    <property type="molecule type" value="Genomic_DNA"/>
</dbReference>
<proteinExistence type="predicted"/>
<gene>
    <name evidence="1" type="ORF">RJ640_015143</name>
</gene>
<organism evidence="1 2">
    <name type="scientific">Escallonia rubra</name>
    <dbReference type="NCBI Taxonomy" id="112253"/>
    <lineage>
        <taxon>Eukaryota</taxon>
        <taxon>Viridiplantae</taxon>
        <taxon>Streptophyta</taxon>
        <taxon>Embryophyta</taxon>
        <taxon>Tracheophyta</taxon>
        <taxon>Spermatophyta</taxon>
        <taxon>Magnoliopsida</taxon>
        <taxon>eudicotyledons</taxon>
        <taxon>Gunneridae</taxon>
        <taxon>Pentapetalae</taxon>
        <taxon>asterids</taxon>
        <taxon>campanulids</taxon>
        <taxon>Escalloniales</taxon>
        <taxon>Escalloniaceae</taxon>
        <taxon>Escallonia</taxon>
    </lineage>
</organism>
<reference evidence="1" key="1">
    <citation type="submission" date="2022-12" db="EMBL/GenBank/DDBJ databases">
        <title>Draft genome assemblies for two species of Escallonia (Escalloniales).</title>
        <authorList>
            <person name="Chanderbali A."/>
            <person name="Dervinis C."/>
            <person name="Anghel I."/>
            <person name="Soltis D."/>
            <person name="Soltis P."/>
            <person name="Zapata F."/>
        </authorList>
    </citation>
    <scope>NUCLEOTIDE SEQUENCE</scope>
    <source>
        <strain evidence="1">UCBG92.1500</strain>
        <tissue evidence="1">Leaf</tissue>
    </source>
</reference>
<evidence type="ECO:0000313" key="2">
    <source>
        <dbReference type="Proteomes" id="UP001187471"/>
    </source>
</evidence>
<keyword evidence="2" id="KW-1185">Reference proteome</keyword>
<comment type="caution">
    <text evidence="1">The sequence shown here is derived from an EMBL/GenBank/DDBJ whole genome shotgun (WGS) entry which is preliminary data.</text>
</comment>
<evidence type="ECO:0000313" key="1">
    <source>
        <dbReference type="EMBL" id="KAK2970718.1"/>
    </source>
</evidence>
<sequence>MVSQRCWYSGGGVVDDSNSVVAVMAKWWSWLMVLVGGGGTNILEAHIQVQSLLVSEYTSEEIQSVINMVSVQDLQAQLDNLLQVLKIGLEI</sequence>
<protein>
    <submittedName>
        <fullName evidence="1">Uncharacterized protein</fullName>
    </submittedName>
</protein>
<dbReference type="Proteomes" id="UP001187471">
    <property type="component" value="Unassembled WGS sequence"/>
</dbReference>
<accession>A0AA88QPQ2</accession>
<name>A0AA88QPQ2_9ASTE</name>